<dbReference type="Gene3D" id="2.40.170.20">
    <property type="entry name" value="TonB-dependent receptor, beta-barrel domain"/>
    <property type="match status" value="1"/>
</dbReference>
<evidence type="ECO:0000256" key="11">
    <source>
        <dbReference type="RuleBase" id="RU003357"/>
    </source>
</evidence>
<gene>
    <name evidence="15" type="ORF">GTP41_24720</name>
</gene>
<comment type="caution">
    <text evidence="15">The sequence shown here is derived from an EMBL/GenBank/DDBJ whole genome shotgun (WGS) entry which is preliminary data.</text>
</comment>
<evidence type="ECO:0000256" key="8">
    <source>
        <dbReference type="ARBA" id="ARBA00023170"/>
    </source>
</evidence>
<evidence type="ECO:0000256" key="10">
    <source>
        <dbReference type="PROSITE-ProRule" id="PRU01360"/>
    </source>
</evidence>
<feature type="chain" id="PRO_5027076240" evidence="12">
    <location>
        <begin position="24"/>
        <end position="702"/>
    </location>
</feature>
<dbReference type="InterPro" id="IPR010105">
    <property type="entry name" value="TonB_sidphr_rcpt"/>
</dbReference>
<dbReference type="GO" id="GO:0009279">
    <property type="term" value="C:cell outer membrane"/>
    <property type="evidence" value="ECO:0007669"/>
    <property type="project" value="UniProtKB-SubCell"/>
</dbReference>
<dbReference type="SUPFAM" id="SSF56935">
    <property type="entry name" value="Porins"/>
    <property type="match status" value="1"/>
</dbReference>
<evidence type="ECO:0000256" key="2">
    <source>
        <dbReference type="ARBA" id="ARBA00009810"/>
    </source>
</evidence>
<dbReference type="RefSeq" id="WP_161028252.1">
    <property type="nucleotide sequence ID" value="NZ_WWCJ01000027.1"/>
</dbReference>
<proteinExistence type="inferred from homology"/>
<dbReference type="PANTHER" id="PTHR32552:SF90">
    <property type="entry name" value="METAL-PSEUDOPALINE RECEPTOR CNTO"/>
    <property type="match status" value="1"/>
</dbReference>
<dbReference type="GO" id="GO:0015344">
    <property type="term" value="F:siderophore uptake transmembrane transporter activity"/>
    <property type="evidence" value="ECO:0007669"/>
    <property type="project" value="TreeGrafter"/>
</dbReference>
<feature type="domain" description="TonB-dependent receptor-like beta-barrel" evidence="13">
    <location>
        <begin position="232"/>
        <end position="671"/>
    </location>
</feature>
<dbReference type="FunFam" id="2.40.170.20:FF:000005">
    <property type="entry name" value="TonB-dependent siderophore receptor"/>
    <property type="match status" value="1"/>
</dbReference>
<evidence type="ECO:0000256" key="9">
    <source>
        <dbReference type="ARBA" id="ARBA00023237"/>
    </source>
</evidence>
<dbReference type="PROSITE" id="PS52016">
    <property type="entry name" value="TONB_DEPENDENT_REC_3"/>
    <property type="match status" value="1"/>
</dbReference>
<name>A0A6N9HR61_9BURK</name>
<keyword evidence="12" id="KW-0732">Signal</keyword>
<dbReference type="GO" id="GO:0038023">
    <property type="term" value="F:signaling receptor activity"/>
    <property type="evidence" value="ECO:0007669"/>
    <property type="project" value="InterPro"/>
</dbReference>
<evidence type="ECO:0000256" key="3">
    <source>
        <dbReference type="ARBA" id="ARBA00022448"/>
    </source>
</evidence>
<evidence type="ECO:0000313" key="15">
    <source>
        <dbReference type="EMBL" id="MYN05305.1"/>
    </source>
</evidence>
<evidence type="ECO:0000256" key="4">
    <source>
        <dbReference type="ARBA" id="ARBA00022452"/>
    </source>
</evidence>
<dbReference type="InterPro" id="IPR039426">
    <property type="entry name" value="TonB-dep_rcpt-like"/>
</dbReference>
<evidence type="ECO:0000256" key="5">
    <source>
        <dbReference type="ARBA" id="ARBA00022692"/>
    </source>
</evidence>
<dbReference type="InterPro" id="IPR000531">
    <property type="entry name" value="Beta-barrel_TonB"/>
</dbReference>
<dbReference type="NCBIfam" id="TIGR01783">
    <property type="entry name" value="TonB-siderophor"/>
    <property type="match status" value="1"/>
</dbReference>
<dbReference type="InterPro" id="IPR012910">
    <property type="entry name" value="Plug_dom"/>
</dbReference>
<evidence type="ECO:0000259" key="14">
    <source>
        <dbReference type="Pfam" id="PF07715"/>
    </source>
</evidence>
<keyword evidence="8 15" id="KW-0675">Receptor</keyword>
<dbReference type="InterPro" id="IPR036942">
    <property type="entry name" value="Beta-barrel_TonB_sf"/>
</dbReference>
<keyword evidence="3 10" id="KW-0813">Transport</keyword>
<dbReference type="AlphaFoldDB" id="A0A6N9HR61"/>
<dbReference type="GO" id="GO:0015891">
    <property type="term" value="P:siderophore transport"/>
    <property type="evidence" value="ECO:0007669"/>
    <property type="project" value="InterPro"/>
</dbReference>
<comment type="similarity">
    <text evidence="2 10 11">Belongs to the TonB-dependent receptor family.</text>
</comment>
<evidence type="ECO:0000256" key="12">
    <source>
        <dbReference type="SAM" id="SignalP"/>
    </source>
</evidence>
<dbReference type="EMBL" id="WWCJ01000027">
    <property type="protein sequence ID" value="MYN05305.1"/>
    <property type="molecule type" value="Genomic_DNA"/>
</dbReference>
<reference evidence="15 16" key="1">
    <citation type="submission" date="2019-12" db="EMBL/GenBank/DDBJ databases">
        <title>Novel species isolated from a subtropical stream in China.</title>
        <authorList>
            <person name="Lu H."/>
        </authorList>
    </citation>
    <scope>NUCLEOTIDE SEQUENCE [LARGE SCALE GENOMIC DNA]</scope>
    <source>
        <strain evidence="15 16">DS3</strain>
    </source>
</reference>
<keyword evidence="6 11" id="KW-0798">TonB box</keyword>
<protein>
    <submittedName>
        <fullName evidence="15">TonB-dependent siderophore receptor</fullName>
    </submittedName>
</protein>
<dbReference type="Gene3D" id="2.170.130.10">
    <property type="entry name" value="TonB-dependent receptor, plug domain"/>
    <property type="match status" value="1"/>
</dbReference>
<keyword evidence="4 10" id="KW-1134">Transmembrane beta strand</keyword>
<dbReference type="Pfam" id="PF07715">
    <property type="entry name" value="Plug"/>
    <property type="match status" value="1"/>
</dbReference>
<dbReference type="CDD" id="cd01347">
    <property type="entry name" value="ligand_gated_channel"/>
    <property type="match status" value="1"/>
</dbReference>
<feature type="signal peptide" evidence="12">
    <location>
        <begin position="1"/>
        <end position="23"/>
    </location>
</feature>
<feature type="domain" description="TonB-dependent receptor plug" evidence="14">
    <location>
        <begin position="54"/>
        <end position="158"/>
    </location>
</feature>
<evidence type="ECO:0000256" key="7">
    <source>
        <dbReference type="ARBA" id="ARBA00023136"/>
    </source>
</evidence>
<evidence type="ECO:0000256" key="1">
    <source>
        <dbReference type="ARBA" id="ARBA00004571"/>
    </source>
</evidence>
<evidence type="ECO:0000259" key="13">
    <source>
        <dbReference type="Pfam" id="PF00593"/>
    </source>
</evidence>
<comment type="subcellular location">
    <subcellularLocation>
        <location evidence="1 10">Cell outer membrane</location>
        <topology evidence="1 10">Multi-pass membrane protein</topology>
    </subcellularLocation>
</comment>
<keyword evidence="7 10" id="KW-0472">Membrane</keyword>
<evidence type="ECO:0000256" key="6">
    <source>
        <dbReference type="ARBA" id="ARBA00023077"/>
    </source>
</evidence>
<dbReference type="Pfam" id="PF00593">
    <property type="entry name" value="TonB_dep_Rec_b-barrel"/>
    <property type="match status" value="1"/>
</dbReference>
<organism evidence="15 16">
    <name type="scientific">Pseudoduganella guangdongensis</name>
    <dbReference type="NCBI Taxonomy" id="2692179"/>
    <lineage>
        <taxon>Bacteria</taxon>
        <taxon>Pseudomonadati</taxon>
        <taxon>Pseudomonadota</taxon>
        <taxon>Betaproteobacteria</taxon>
        <taxon>Burkholderiales</taxon>
        <taxon>Oxalobacteraceae</taxon>
        <taxon>Telluria group</taxon>
        <taxon>Pseudoduganella</taxon>
    </lineage>
</organism>
<keyword evidence="16" id="KW-1185">Reference proteome</keyword>
<sequence length="702" mass="76321">MTKNLRLRAVPAALALLIPTVHAEPIEAVEVVGRRDSGSYLADDAQGSKSSLPLRELPQAVRIMPRQALDDLGALRIDDALDYAGGVSRQNSFGGLWDNIAIRGLAGDPNNGMALLLNGFAANRGGINAPRDTANVERIEFLKGPAAALYGSSEPGGTLNIVSKRPLWRPALALDAVVGSFGLRRAALDATGPLGESLAWRLNAASERRDSFRDHVQTRRNLLAPALSFKAGPDTRIEYRGELLRHVGTLDRGIPAINGKLGVVPRERFLGEPGDGDIRIFNSTQQLMLEHALPGDWQLRAGLLWKRATLDGYATEQAAALDADQRTLRRQRRLRDYASDDLGAHIEVAGRIAPGHELLLGVEAFRFDYDLRMFRANPSAAAPYAIDVLAPVYGQPRPVPPLHTDTLEKQRNTALYVQDTWRLGQQWRVIAGIRHDRHEQSLANRRNGSVAVQEPNASSPRIGASYLATPEWTLFANWGSSFRPNTGSDARGAAFDPERGKASEAGLKWEQAGGRLGATLALFDIRKRNALTTDPLQPSYSVAAGEVRSRGLDLDVAGQLAKGWRANASFSLIDASVERDNTLEVGGRLLNVPRVNGSLMLMHEGALADGRRYAFGGGVTHTGRRLGEARTQAQANAGAAAFELPAYTLARLVAHWQIAPRLRLSLDIDNLFDKTYYTSSYQRTWVAPGSPRAVSLGLQASY</sequence>
<keyword evidence="5 10" id="KW-0812">Transmembrane</keyword>
<accession>A0A6N9HR61</accession>
<dbReference type="Proteomes" id="UP000448575">
    <property type="component" value="Unassembled WGS sequence"/>
</dbReference>
<dbReference type="PANTHER" id="PTHR32552">
    <property type="entry name" value="FERRICHROME IRON RECEPTOR-RELATED"/>
    <property type="match status" value="1"/>
</dbReference>
<keyword evidence="9 10" id="KW-0998">Cell outer membrane</keyword>
<dbReference type="InterPro" id="IPR037066">
    <property type="entry name" value="Plug_dom_sf"/>
</dbReference>
<evidence type="ECO:0000313" key="16">
    <source>
        <dbReference type="Proteomes" id="UP000448575"/>
    </source>
</evidence>